<evidence type="ECO:0000313" key="2">
    <source>
        <dbReference type="Proteomes" id="UP000784294"/>
    </source>
</evidence>
<reference evidence="1" key="1">
    <citation type="submission" date="2018-11" db="EMBL/GenBank/DDBJ databases">
        <authorList>
            <consortium name="Pathogen Informatics"/>
        </authorList>
    </citation>
    <scope>NUCLEOTIDE SEQUENCE</scope>
</reference>
<sequence>MQKQTASEMELKCQQRITDLESQVNHYMESTTKLQTEVDRLLGLVRNMDTEKMDKENHMQELEDGL</sequence>
<proteinExistence type="predicted"/>
<dbReference type="Proteomes" id="UP000784294">
    <property type="component" value="Unassembled WGS sequence"/>
</dbReference>
<dbReference type="InterPro" id="IPR019323">
    <property type="entry name" value="ELKS/CAST"/>
</dbReference>
<protein>
    <submittedName>
        <fullName evidence="1">Uncharacterized protein</fullName>
    </submittedName>
</protein>
<dbReference type="Pfam" id="PF10174">
    <property type="entry name" value="Cast"/>
    <property type="match status" value="1"/>
</dbReference>
<organism evidence="1 2">
    <name type="scientific">Protopolystoma xenopodis</name>
    <dbReference type="NCBI Taxonomy" id="117903"/>
    <lineage>
        <taxon>Eukaryota</taxon>
        <taxon>Metazoa</taxon>
        <taxon>Spiralia</taxon>
        <taxon>Lophotrochozoa</taxon>
        <taxon>Platyhelminthes</taxon>
        <taxon>Monogenea</taxon>
        <taxon>Polyopisthocotylea</taxon>
        <taxon>Polystomatidea</taxon>
        <taxon>Polystomatidae</taxon>
        <taxon>Protopolystoma</taxon>
    </lineage>
</organism>
<name>A0A448X3F0_9PLAT</name>
<evidence type="ECO:0000313" key="1">
    <source>
        <dbReference type="EMBL" id="VEL27032.1"/>
    </source>
</evidence>
<dbReference type="OrthoDB" id="2019763at2759"/>
<keyword evidence="2" id="KW-1185">Reference proteome</keyword>
<accession>A0A448X3F0</accession>
<gene>
    <name evidence="1" type="ORF">PXEA_LOCUS20472</name>
</gene>
<comment type="caution">
    <text evidence="1">The sequence shown here is derived from an EMBL/GenBank/DDBJ whole genome shotgun (WGS) entry which is preliminary data.</text>
</comment>
<dbReference type="EMBL" id="CAAALY010084415">
    <property type="protein sequence ID" value="VEL27032.1"/>
    <property type="molecule type" value="Genomic_DNA"/>
</dbReference>
<dbReference type="AlphaFoldDB" id="A0A448X3F0"/>